<name>A0A9W4XRM5_9PLEO</name>
<dbReference type="Proteomes" id="UP001152607">
    <property type="component" value="Unassembled WGS sequence"/>
</dbReference>
<evidence type="ECO:0000313" key="2">
    <source>
        <dbReference type="EMBL" id="CAI6338135.1"/>
    </source>
</evidence>
<dbReference type="GO" id="GO:0008374">
    <property type="term" value="F:O-acyltransferase activity"/>
    <property type="evidence" value="ECO:0007669"/>
    <property type="project" value="TreeGrafter"/>
</dbReference>
<proteinExistence type="predicted"/>
<feature type="compositionally biased region" description="Low complexity" evidence="1">
    <location>
        <begin position="160"/>
        <end position="174"/>
    </location>
</feature>
<feature type="region of interest" description="Disordered" evidence="1">
    <location>
        <begin position="1"/>
        <end position="27"/>
    </location>
</feature>
<dbReference type="Gene3D" id="2.160.10.10">
    <property type="entry name" value="Hexapeptide repeat proteins"/>
    <property type="match status" value="1"/>
</dbReference>
<protein>
    <recommendedName>
        <fullName evidence="4">Mannose-1-phosphate guanylyltransferase</fullName>
    </recommendedName>
</protein>
<dbReference type="EMBL" id="CAOQHR010000008">
    <property type="protein sequence ID" value="CAI6338135.1"/>
    <property type="molecule type" value="Genomic_DNA"/>
</dbReference>
<gene>
    <name evidence="2" type="ORF">PDIGIT_LOCUS11260</name>
</gene>
<organism evidence="2 3">
    <name type="scientific">Periconia digitata</name>
    <dbReference type="NCBI Taxonomy" id="1303443"/>
    <lineage>
        <taxon>Eukaryota</taxon>
        <taxon>Fungi</taxon>
        <taxon>Dikarya</taxon>
        <taxon>Ascomycota</taxon>
        <taxon>Pezizomycotina</taxon>
        <taxon>Dothideomycetes</taxon>
        <taxon>Pleosporomycetidae</taxon>
        <taxon>Pleosporales</taxon>
        <taxon>Massarineae</taxon>
        <taxon>Periconiaceae</taxon>
        <taxon>Periconia</taxon>
    </lineage>
</organism>
<dbReference type="OrthoDB" id="25818at2759"/>
<evidence type="ECO:0008006" key="4">
    <source>
        <dbReference type="Google" id="ProtNLM"/>
    </source>
</evidence>
<reference evidence="2" key="1">
    <citation type="submission" date="2023-01" db="EMBL/GenBank/DDBJ databases">
        <authorList>
            <person name="Van Ghelder C."/>
            <person name="Rancurel C."/>
        </authorList>
    </citation>
    <scope>NUCLEOTIDE SEQUENCE</scope>
    <source>
        <strain evidence="2">CNCM I-4278</strain>
    </source>
</reference>
<dbReference type="PANTHER" id="PTHR23416">
    <property type="entry name" value="SIALIC ACID SYNTHASE-RELATED"/>
    <property type="match status" value="1"/>
</dbReference>
<keyword evidence="3" id="KW-1185">Reference proteome</keyword>
<dbReference type="InterPro" id="IPR051159">
    <property type="entry name" value="Hexapeptide_acetyltransf"/>
</dbReference>
<dbReference type="PANTHER" id="PTHR23416:SF76">
    <property type="entry name" value="ZN(II)2CYS6 TRANSCRIPTION FACTOR (EUROFUNG)"/>
    <property type="match status" value="1"/>
</dbReference>
<dbReference type="Gene3D" id="2.40.50.40">
    <property type="match status" value="1"/>
</dbReference>
<feature type="region of interest" description="Disordered" evidence="1">
    <location>
        <begin position="125"/>
        <end position="200"/>
    </location>
</feature>
<feature type="compositionally biased region" description="Polar residues" evidence="1">
    <location>
        <begin position="333"/>
        <end position="353"/>
    </location>
</feature>
<feature type="region of interest" description="Disordered" evidence="1">
    <location>
        <begin position="245"/>
        <end position="272"/>
    </location>
</feature>
<sequence>MASRPTKRMRKSVQEHSATKKRHRRTQLTYWPASRILKDNNTHYLVEWDGVDPVTRTPYQPTWEPHSFVTPALESEWKANLTQSSSAKTHSHSHTQDGRQEVLSSVHENPAMQDHLGAADKEGFRSDAPSIQYSPRIPPPAEQQPPEIQTRAVEEKERISSLPSASSKSAVVKGSCDKPQGLSAPLSGAEKRKDGGAEEAEAEIPAVGMVNRHSQQRNNLAQSQDDFFEERELRMEQALTPPDASYRFDRSTITPTRPREVRGTPSSSLLPVESSSDFITEPFQEGQYYQLNNKSTVHIDRVALSGSNQTSQKASKSCSDPSTTTDREVQTMELYQQQTVPRAGQQDPSQQMTTDRHKPCQSSGHEAQRSYMCSTEGFHGTAASTPGSDFTVNSVAVNRCDILYILNSAFNHRRSQIEDNSTITAAKVHQQTAKKHQRHQDIPLASPNTAPQVLLLPCTAPVLSIQRTEKQKMLEGVPFMPFCPQLVGERMRCAKAIRCFKNSIGATNGIVRAGGYVGSDVYVATPFYCEYGYNLSVGDNTVIGPNCRLLDSGKITIGRNAEIGAGVIVSTLKMPTNTKRGGGLKVAQEIYISDNVYVGSDCIIAAGVRIGHSAIVPPRSVVVHDIPAGCNTSSKDTQ</sequence>
<feature type="compositionally biased region" description="Polar residues" evidence="1">
    <location>
        <begin position="305"/>
        <end position="324"/>
    </location>
</feature>
<dbReference type="InterPro" id="IPR011004">
    <property type="entry name" value="Trimer_LpxA-like_sf"/>
</dbReference>
<evidence type="ECO:0000313" key="3">
    <source>
        <dbReference type="Proteomes" id="UP001152607"/>
    </source>
</evidence>
<feature type="compositionally biased region" description="Basic residues" evidence="1">
    <location>
        <begin position="1"/>
        <end position="11"/>
    </location>
</feature>
<feature type="region of interest" description="Disordered" evidence="1">
    <location>
        <begin position="305"/>
        <end position="366"/>
    </location>
</feature>
<comment type="caution">
    <text evidence="2">The sequence shown here is derived from an EMBL/GenBank/DDBJ whole genome shotgun (WGS) entry which is preliminary data.</text>
</comment>
<accession>A0A9W4XRM5</accession>
<dbReference type="SUPFAM" id="SSF51161">
    <property type="entry name" value="Trimeric LpxA-like enzymes"/>
    <property type="match status" value="1"/>
</dbReference>
<evidence type="ECO:0000256" key="1">
    <source>
        <dbReference type="SAM" id="MobiDB-lite"/>
    </source>
</evidence>
<feature type="region of interest" description="Disordered" evidence="1">
    <location>
        <begin position="80"/>
        <end position="102"/>
    </location>
</feature>
<dbReference type="AlphaFoldDB" id="A0A9W4XRM5"/>